<proteinExistence type="predicted"/>
<dbReference type="Proteomes" id="UP000030687">
    <property type="component" value="Unassembled WGS sequence"/>
</dbReference>
<keyword evidence="2" id="KW-0539">Nucleus</keyword>
<reference evidence="4 5" key="1">
    <citation type="submission" date="2013-10" db="EMBL/GenBank/DDBJ databases">
        <authorList>
            <consortium name="International Citrus Genome Consortium"/>
            <person name="Jenkins J."/>
            <person name="Schmutz J."/>
            <person name="Prochnik S."/>
            <person name="Rokhsar D."/>
            <person name="Gmitter F."/>
            <person name="Ollitrault P."/>
            <person name="Machado M."/>
            <person name="Talon M."/>
            <person name="Wincker P."/>
            <person name="Jaillon O."/>
            <person name="Morgante M."/>
        </authorList>
    </citation>
    <scope>NUCLEOTIDE SEQUENCE</scope>
    <source>
        <strain evidence="5">cv. Clemenules</strain>
    </source>
</reference>
<evidence type="ECO:0000313" key="4">
    <source>
        <dbReference type="EMBL" id="ESR44719.1"/>
    </source>
</evidence>
<dbReference type="eggNOG" id="ENOG502QPKK">
    <property type="taxonomic scope" value="Eukaryota"/>
</dbReference>
<dbReference type="GO" id="GO:0005634">
    <property type="term" value="C:nucleus"/>
    <property type="evidence" value="ECO:0007669"/>
    <property type="project" value="UniProtKB-SubCell"/>
</dbReference>
<organism evidence="4 5">
    <name type="scientific">Citrus clementina</name>
    <name type="common">Clementine</name>
    <name type="synonym">Citrus deliciosa x Citrus sinensis</name>
    <dbReference type="NCBI Taxonomy" id="85681"/>
    <lineage>
        <taxon>Eukaryota</taxon>
        <taxon>Viridiplantae</taxon>
        <taxon>Streptophyta</taxon>
        <taxon>Embryophyta</taxon>
        <taxon>Tracheophyta</taxon>
        <taxon>Spermatophyta</taxon>
        <taxon>Magnoliopsida</taxon>
        <taxon>eudicotyledons</taxon>
        <taxon>Gunneridae</taxon>
        <taxon>Pentapetalae</taxon>
        <taxon>rosids</taxon>
        <taxon>malvids</taxon>
        <taxon>Sapindales</taxon>
        <taxon>Rutaceae</taxon>
        <taxon>Aurantioideae</taxon>
        <taxon>Citrus</taxon>
    </lineage>
</organism>
<comment type="subcellular location">
    <subcellularLocation>
        <location evidence="1">Nucleus</location>
    </subcellularLocation>
</comment>
<accession>V4UZ65</accession>
<dbReference type="InterPro" id="IPR022702">
    <property type="entry name" value="Cytosine_MeTrfase1_RFD"/>
</dbReference>
<dbReference type="STRING" id="85681.V4UZ65"/>
<evidence type="ECO:0000256" key="1">
    <source>
        <dbReference type="ARBA" id="ARBA00004123"/>
    </source>
</evidence>
<feature type="domain" description="RFTS" evidence="3">
    <location>
        <begin position="46"/>
        <end position="145"/>
    </location>
</feature>
<evidence type="ECO:0000259" key="3">
    <source>
        <dbReference type="Pfam" id="PF12047"/>
    </source>
</evidence>
<name>V4UZ65_CITCL</name>
<feature type="domain" description="RFTS" evidence="3">
    <location>
        <begin position="250"/>
        <end position="391"/>
    </location>
</feature>
<dbReference type="EMBL" id="KI536799">
    <property type="protein sequence ID" value="ESR44719.1"/>
    <property type="molecule type" value="Genomic_DNA"/>
</dbReference>
<dbReference type="Gramene" id="ESR44719">
    <property type="protein sequence ID" value="ESR44719"/>
    <property type="gene ID" value="CICLE_v10003543mg"/>
</dbReference>
<evidence type="ECO:0000313" key="5">
    <source>
        <dbReference type="Proteomes" id="UP000030687"/>
    </source>
</evidence>
<dbReference type="AlphaFoldDB" id="V4UZ65"/>
<evidence type="ECO:0000256" key="2">
    <source>
        <dbReference type="ARBA" id="ARBA00023242"/>
    </source>
</evidence>
<dbReference type="KEGG" id="cic:CICLE_v10003543mg"/>
<sequence length="576" mass="66080">MKEEKRSRHENSEKASNSWKMPKRAAACMDIMDKSLSFSGSASFVESTREEVLYCLLKNVVRCEDFGRVESWAISGYEEGSPVFWISTVTADYDCVKPANSYKILYNLFYEKARASVEVYKKLSSSCGGNPDQTVDELLAGVVRSMSDSKNFPHRTSMREFIISQVEFIYNQLIGEEDKDMKLARLLQEEENWQSTKHNKTQRRVASSSKFCSKINEDEIVDDYPLPAYYKPSEEQNDEYLIFDAINPDELSRRMLHNWSLYNSDSRLISLEFLPMKPCDDNDITIFGSGIMTTGDSSGLCVDANFDQSSSVAENIGGIPIYLSAIQEWMIEFGYSFLSISVRTDISWYYAAWYKPVPKTARLAIAIITMLNNQSRASRLSFADVIKKVSKFKFERYVVVHGHIILQQFAELPNKRISKCAFVSGLFEKMEERRHTRSLVKKKVVLKKEINSNLRASKNKVMQATTTRFIKRIWEEFYSNYLPEDSKEAYIREAKADEELDEEHGENSEEDPEDIRVEQMQADKNMEKFCLSAISVKPPCSSKATKWDGELIRKTCFSESLYKRAIVCGNVVNVGG</sequence>
<protein>
    <recommendedName>
        <fullName evidence="3">RFTS domain-containing protein</fullName>
    </recommendedName>
</protein>
<keyword evidence="5" id="KW-1185">Reference proteome</keyword>
<dbReference type="Pfam" id="PF12047">
    <property type="entry name" value="DNMT1-RFD"/>
    <property type="match status" value="2"/>
</dbReference>
<gene>
    <name evidence="4" type="ORF">CICLE_v10003543mg</name>
</gene>
<dbReference type="InParanoid" id="V4UZ65"/>